<accession>A0ACB7W632</accession>
<sequence length="495" mass="55998">MILRLRRPLLIVRKSIHTKPTSPTAASSSDITGLLTNGGKWDSLTAHFGSITLTNSLVEQVLLNLKEPSEAKKALLFFHWSSTHHSSFHHSLRSYSIAIHILVRSGLFIDARALLESAITKTSQPESCLLDALLSTYEAAPSGPRVFDILVQTYAKMRMLDHAFDACSHLMDRGFSISLTSFNALLRVAQKSNRYDLAWKVYEYMLQRRVYPDRNSIETMTNVMCKQGSLQNIISVLDKINGKRCAPAVIVNSGLWFMIFKKDNFNVDHGIVLLKRLLQKDMIVDSVVYSLIIFARCERGELDNAYEMFDEMLKRGCGSNAFVYTCFIGAHCKSGRIEEAIRLMHEMQLSGFKPYQKTYSYMIEGCSMSGRLDECMTFYEGMIKHGFVPDSDACNQMIGKLCECGKMEKANDILTVLLDKGFKANQVTYMILMKGFGDAGNAREVTKLYYELRHRGIHPDPMACEPLIKSLRQCGKFNEAEKFLHVIGSEKHLPL</sequence>
<dbReference type="Proteomes" id="UP000827976">
    <property type="component" value="Chromosome 5"/>
</dbReference>
<dbReference type="EMBL" id="CM037015">
    <property type="protein sequence ID" value="KAH7682871.1"/>
    <property type="molecule type" value="Genomic_DNA"/>
</dbReference>
<gene>
    <name evidence="1" type="ORF">IHE45_05G147600</name>
</gene>
<evidence type="ECO:0000313" key="2">
    <source>
        <dbReference type="Proteomes" id="UP000827976"/>
    </source>
</evidence>
<proteinExistence type="predicted"/>
<protein>
    <submittedName>
        <fullName evidence="1">TPR-like protein</fullName>
    </submittedName>
</protein>
<organism evidence="1 2">
    <name type="scientific">Dioscorea alata</name>
    <name type="common">Purple yam</name>
    <dbReference type="NCBI Taxonomy" id="55571"/>
    <lineage>
        <taxon>Eukaryota</taxon>
        <taxon>Viridiplantae</taxon>
        <taxon>Streptophyta</taxon>
        <taxon>Embryophyta</taxon>
        <taxon>Tracheophyta</taxon>
        <taxon>Spermatophyta</taxon>
        <taxon>Magnoliopsida</taxon>
        <taxon>Liliopsida</taxon>
        <taxon>Dioscoreales</taxon>
        <taxon>Dioscoreaceae</taxon>
        <taxon>Dioscorea</taxon>
    </lineage>
</organism>
<keyword evidence="2" id="KW-1185">Reference proteome</keyword>
<evidence type="ECO:0000313" key="1">
    <source>
        <dbReference type="EMBL" id="KAH7682871.1"/>
    </source>
</evidence>
<name>A0ACB7W632_DIOAL</name>
<comment type="caution">
    <text evidence="1">The sequence shown here is derived from an EMBL/GenBank/DDBJ whole genome shotgun (WGS) entry which is preliminary data.</text>
</comment>
<reference evidence="2" key="1">
    <citation type="journal article" date="2022" name="Nat. Commun.">
        <title>Chromosome evolution and the genetic basis of agronomically important traits in greater yam.</title>
        <authorList>
            <person name="Bredeson J.V."/>
            <person name="Lyons J.B."/>
            <person name="Oniyinde I.O."/>
            <person name="Okereke N.R."/>
            <person name="Kolade O."/>
            <person name="Nnabue I."/>
            <person name="Nwadili C.O."/>
            <person name="Hribova E."/>
            <person name="Parker M."/>
            <person name="Nwogha J."/>
            <person name="Shu S."/>
            <person name="Carlson J."/>
            <person name="Kariba R."/>
            <person name="Muthemba S."/>
            <person name="Knop K."/>
            <person name="Barton G.J."/>
            <person name="Sherwood A.V."/>
            <person name="Lopez-Montes A."/>
            <person name="Asiedu R."/>
            <person name="Jamnadass R."/>
            <person name="Muchugi A."/>
            <person name="Goodstein D."/>
            <person name="Egesi C.N."/>
            <person name="Featherston J."/>
            <person name="Asfaw A."/>
            <person name="Simpson G.G."/>
            <person name="Dolezel J."/>
            <person name="Hendre P.S."/>
            <person name="Van Deynze A."/>
            <person name="Kumar P.L."/>
            <person name="Obidiegwu J.E."/>
            <person name="Bhattacharjee R."/>
            <person name="Rokhsar D.S."/>
        </authorList>
    </citation>
    <scope>NUCLEOTIDE SEQUENCE [LARGE SCALE GENOMIC DNA]</scope>
    <source>
        <strain evidence="2">cv. TDa95/00328</strain>
    </source>
</reference>